<dbReference type="KEGG" id="nmx:NMA510612_1440"/>
<dbReference type="PATRIC" id="fig|487.1144.peg.1306"/>
<reference evidence="1 2" key="1">
    <citation type="journal article" date="2014" name="Genome Announc.">
        <title>Complete Genome Sequence of Neisseria meningitidis Serogroup A Strain NMA510612, Isolated from a Patient with Bacterial Meningitis in China.</title>
        <authorList>
            <person name="Zhang Y."/>
            <person name="Yang J."/>
            <person name="Xu L."/>
            <person name="Zhu Y."/>
            <person name="Liu B."/>
            <person name="Shao Z."/>
            <person name="Zhang X."/>
            <person name="Jin Q."/>
        </authorList>
    </citation>
    <scope>NUCLEOTIDE SEQUENCE [LARGE SCALE GENOMIC DNA]</scope>
    <source>
        <strain evidence="2">NMA510612</strain>
    </source>
</reference>
<dbReference type="AlphaFoldDB" id="X5EJA3"/>
<dbReference type="EMBL" id="CP007524">
    <property type="protein sequence ID" value="AHW75730.1"/>
    <property type="molecule type" value="Genomic_DNA"/>
</dbReference>
<accession>X5EJA3</accession>
<proteinExistence type="predicted"/>
<protein>
    <submittedName>
        <fullName evidence="1">Uncharacterized protein</fullName>
    </submittedName>
</protein>
<dbReference type="Proteomes" id="UP000023582">
    <property type="component" value="Chromosome"/>
</dbReference>
<gene>
    <name evidence="1" type="ORF">NMA510612_1440</name>
</gene>
<evidence type="ECO:0000313" key="2">
    <source>
        <dbReference type="Proteomes" id="UP000023582"/>
    </source>
</evidence>
<name>X5EJA3_NEIME</name>
<reference evidence="2" key="2">
    <citation type="submission" date="2014-02" db="EMBL/GenBank/DDBJ databases">
        <title>Complete Genome Sequence of Neisseria meningitides, serogroup A strain 510612.</title>
        <authorList>
            <person name="Zhang X."/>
            <person name="Zhang Y."/>
            <person name="Yang J."/>
            <person name="Zhu Y."/>
            <person name="Jin Q."/>
        </authorList>
    </citation>
    <scope>NUCLEOTIDE SEQUENCE</scope>
    <source>
        <strain evidence="2">NMA510612</strain>
    </source>
</reference>
<sequence length="80" mass="9395">MDTLKVNPFPNKIKEKCRLKTARMLFQTAFFVVGHQCPAICAALRLSRYGILVCIFRRNLPYIVLKYYTVVLYGFDFLEK</sequence>
<evidence type="ECO:0000313" key="1">
    <source>
        <dbReference type="EMBL" id="AHW75730.1"/>
    </source>
</evidence>
<dbReference type="RefSeq" id="WP_002229439.1">
    <property type="nucleotide sequence ID" value="NZ_CFHX01000060.1"/>
</dbReference>
<organism evidence="1 2">
    <name type="scientific">Neisseria meningitidis</name>
    <dbReference type="NCBI Taxonomy" id="487"/>
    <lineage>
        <taxon>Bacteria</taxon>
        <taxon>Pseudomonadati</taxon>
        <taxon>Pseudomonadota</taxon>
        <taxon>Betaproteobacteria</taxon>
        <taxon>Neisseriales</taxon>
        <taxon>Neisseriaceae</taxon>
        <taxon>Neisseria</taxon>
    </lineage>
</organism>